<comment type="caution">
    <text evidence="1">The sequence shown here is derived from an EMBL/GenBank/DDBJ whole genome shotgun (WGS) entry which is preliminary data.</text>
</comment>
<protein>
    <submittedName>
        <fullName evidence="1">Uncharacterized protein</fullName>
    </submittedName>
</protein>
<dbReference type="AlphaFoldDB" id="A0A3F3IZP2"/>
<reference evidence="1 2" key="1">
    <citation type="submission" date="2016-09" db="EMBL/GenBank/DDBJ databases">
        <title>Whole genome sequencing of Salmonella enterica.</title>
        <authorList>
            <person name="Bell R."/>
        </authorList>
    </citation>
    <scope>NUCLEOTIDE SEQUENCE [LARGE SCALE GENOMIC DNA]</scope>
    <source>
        <strain evidence="1 2">CFSAN044929</strain>
    </source>
</reference>
<dbReference type="EMBL" id="MLTE01000021">
    <property type="protein sequence ID" value="OHJ47051.1"/>
    <property type="molecule type" value="Genomic_DNA"/>
</dbReference>
<evidence type="ECO:0000313" key="1">
    <source>
        <dbReference type="EMBL" id="OHJ47051.1"/>
    </source>
</evidence>
<proteinExistence type="predicted"/>
<organism evidence="1 2">
    <name type="scientific">Salmonella enterica</name>
    <name type="common">Salmonella choleraesuis</name>
    <dbReference type="NCBI Taxonomy" id="28901"/>
    <lineage>
        <taxon>Bacteria</taxon>
        <taxon>Pseudomonadati</taxon>
        <taxon>Pseudomonadota</taxon>
        <taxon>Gammaproteobacteria</taxon>
        <taxon>Enterobacterales</taxon>
        <taxon>Enterobacteriaceae</taxon>
        <taxon>Salmonella</taxon>
    </lineage>
</organism>
<accession>A0A3F3IZP2</accession>
<evidence type="ECO:0000313" key="2">
    <source>
        <dbReference type="Proteomes" id="UP000866740"/>
    </source>
</evidence>
<sequence>MGMAEGILVHQQQMPARLTGDVFLFPHPAQHGGWYRSAAQPATDGQFPYLLINNIVKMQLRDRQRQQKRRQTWILVGCLLKDFTKGSRIPGMSVNGR</sequence>
<gene>
    <name evidence="1" type="ORF">A7S51_23070</name>
</gene>
<dbReference type="Proteomes" id="UP000866740">
    <property type="component" value="Unassembled WGS sequence"/>
</dbReference>
<name>A0A3F3IZP2_SALER</name>